<feature type="transmembrane region" description="Helical" evidence="1">
    <location>
        <begin position="7"/>
        <end position="29"/>
    </location>
</feature>
<dbReference type="HOGENOM" id="CLU_2329989_0_0_9"/>
<dbReference type="EMBL" id="CP009417">
    <property type="protein sequence ID" value="AJD93264.1"/>
    <property type="molecule type" value="Genomic_DNA"/>
</dbReference>
<feature type="transmembrane region" description="Helical" evidence="1">
    <location>
        <begin position="49"/>
        <end position="67"/>
    </location>
</feature>
<keyword evidence="1" id="KW-0812">Transmembrane</keyword>
<dbReference type="BioCyc" id="JESP1508404:G14D9-13230-MONOMER"/>
<keyword evidence="1" id="KW-1133">Transmembrane helix</keyword>
<geneLocation type="plasmid" evidence="3"/>
<dbReference type="Proteomes" id="UP000031449">
    <property type="component" value="Plasmid unnamed"/>
</dbReference>
<organism evidence="2 3">
    <name type="scientific">Jeotgalibacillus malaysiensis</name>
    <dbReference type="NCBI Taxonomy" id="1508404"/>
    <lineage>
        <taxon>Bacteria</taxon>
        <taxon>Bacillati</taxon>
        <taxon>Bacillota</taxon>
        <taxon>Bacilli</taxon>
        <taxon>Bacillales</taxon>
        <taxon>Caryophanaceae</taxon>
        <taxon>Jeotgalibacillus</taxon>
    </lineage>
</organism>
<accession>A0A0B5AZ86</accession>
<evidence type="ECO:0000256" key="1">
    <source>
        <dbReference type="SAM" id="Phobius"/>
    </source>
</evidence>
<sequence>MKDVGKGFWVGFAMLVIGIVVNIVLQVHFGYDQYTVSILGVPLSSLTETYDFGVALLVWVGIGLFILVHHAKRFGATAMFFAIVSLITIPYITVPLFL</sequence>
<evidence type="ECO:0000313" key="2">
    <source>
        <dbReference type="EMBL" id="AJD93264.1"/>
    </source>
</evidence>
<protein>
    <submittedName>
        <fullName evidence="2">Uncharacterized protein</fullName>
    </submittedName>
</protein>
<keyword evidence="3" id="KW-1185">Reference proteome</keyword>
<gene>
    <name evidence="2" type="ORF">JMA_39460</name>
</gene>
<name>A0A0B5AZ86_9BACL</name>
<dbReference type="AlphaFoldDB" id="A0A0B5AZ86"/>
<dbReference type="KEGG" id="jeo:JMA_39460"/>
<feature type="transmembrane region" description="Helical" evidence="1">
    <location>
        <begin position="74"/>
        <end position="94"/>
    </location>
</feature>
<evidence type="ECO:0000313" key="3">
    <source>
        <dbReference type="Proteomes" id="UP000031449"/>
    </source>
</evidence>
<keyword evidence="1" id="KW-0472">Membrane</keyword>
<reference evidence="2 3" key="1">
    <citation type="submission" date="2014-08" db="EMBL/GenBank/DDBJ databases">
        <title>Complete genome of a marine bacteria Jeotgalibacillus malaysiensis.</title>
        <authorList>
            <person name="Yaakop A.S."/>
            <person name="Chan K.-G."/>
            <person name="Goh K.M."/>
        </authorList>
    </citation>
    <scope>NUCLEOTIDE SEQUENCE [LARGE SCALE GENOMIC DNA]</scope>
    <source>
        <strain evidence="2 3">D5</strain>
        <plasmid evidence="3">Plasmid</plasmid>
    </source>
</reference>
<proteinExistence type="predicted"/>
<keyword evidence="2" id="KW-0614">Plasmid</keyword>